<keyword evidence="1" id="KW-0472">Membrane</keyword>
<proteinExistence type="predicted"/>
<feature type="transmembrane region" description="Helical" evidence="1">
    <location>
        <begin position="63"/>
        <end position="84"/>
    </location>
</feature>
<feature type="transmembrane region" description="Helical" evidence="1">
    <location>
        <begin position="21"/>
        <end position="43"/>
    </location>
</feature>
<accession>A0A1G6GJF3</accession>
<dbReference type="OrthoDB" id="4552598at2"/>
<evidence type="ECO:0000313" key="3">
    <source>
        <dbReference type="EMBL" id="SDB82049.1"/>
    </source>
</evidence>
<feature type="transmembrane region" description="Helical" evidence="1">
    <location>
        <begin position="183"/>
        <end position="208"/>
    </location>
</feature>
<reference evidence="3 4" key="1">
    <citation type="submission" date="2016-06" db="EMBL/GenBank/DDBJ databases">
        <authorList>
            <person name="Olsen C.W."/>
            <person name="Carey S."/>
            <person name="Hinshaw L."/>
            <person name="Karasin A.I."/>
        </authorList>
    </citation>
    <scope>NUCLEOTIDE SEQUENCE [LARGE SCALE GENOMIC DNA]</scope>
    <source>
        <strain evidence="3 4">LZ-22</strain>
    </source>
</reference>
<organism evidence="3 4">
    <name type="scientific">Raineyella antarctica</name>
    <dbReference type="NCBI Taxonomy" id="1577474"/>
    <lineage>
        <taxon>Bacteria</taxon>
        <taxon>Bacillati</taxon>
        <taxon>Actinomycetota</taxon>
        <taxon>Actinomycetes</taxon>
        <taxon>Propionibacteriales</taxon>
        <taxon>Propionibacteriaceae</taxon>
        <taxon>Raineyella</taxon>
    </lineage>
</organism>
<dbReference type="Pfam" id="PF06724">
    <property type="entry name" value="DUF1206"/>
    <property type="match status" value="3"/>
</dbReference>
<keyword evidence="4" id="KW-1185">Reference proteome</keyword>
<feature type="domain" description="DUF1206" evidence="2">
    <location>
        <begin position="22"/>
        <end position="88"/>
    </location>
</feature>
<feature type="domain" description="DUF1206" evidence="2">
    <location>
        <begin position="187"/>
        <end position="255"/>
    </location>
</feature>
<protein>
    <recommendedName>
        <fullName evidence="2">DUF1206 domain-containing protein</fullName>
    </recommendedName>
</protein>
<gene>
    <name evidence="3" type="ORF">GA0111570_103388</name>
</gene>
<evidence type="ECO:0000313" key="4">
    <source>
        <dbReference type="Proteomes" id="UP000199086"/>
    </source>
</evidence>
<feature type="domain" description="DUF1206" evidence="2">
    <location>
        <begin position="99"/>
        <end position="165"/>
    </location>
</feature>
<evidence type="ECO:0000259" key="2">
    <source>
        <dbReference type="Pfam" id="PF06724"/>
    </source>
</evidence>
<feature type="transmembrane region" description="Helical" evidence="1">
    <location>
        <begin position="228"/>
        <end position="248"/>
    </location>
</feature>
<evidence type="ECO:0000256" key="1">
    <source>
        <dbReference type="SAM" id="Phobius"/>
    </source>
</evidence>
<dbReference type="STRING" id="1577474.GA0111570_103388"/>
<dbReference type="RefSeq" id="WP_092608187.1">
    <property type="nucleotide sequence ID" value="NZ_FMYF01000003.1"/>
</dbReference>
<name>A0A1G6GJF3_9ACTN</name>
<keyword evidence="1" id="KW-0812">Transmembrane</keyword>
<dbReference type="InterPro" id="IPR009597">
    <property type="entry name" value="DUF1206"/>
</dbReference>
<keyword evidence="1" id="KW-1133">Transmembrane helix</keyword>
<sequence length="258" mass="26833">MSVRDTARKAGNSRVVEYGARVGYGASGVLHLLLAWLSLRLAWGSYGGEADQSGAFQALSTNPVGVAVLGVLGAGFVLLGLWNLTEAALVRGDVGRVVKHVAKGLTYGVLAWGAIQVVMGTHSSSAKQSKDLTSSLMGSVAGDVLVVVVGLVVVVIGGYHIYKGIASKYREDLVESLDRPIEVVATFGYVAKGIALMVIGALFLAAVATHDPSKASGMDGALRTLLKLPLGTFLLSLIALGLVAYAIYSFARAKYARV</sequence>
<feature type="transmembrane region" description="Helical" evidence="1">
    <location>
        <begin position="105"/>
        <end position="124"/>
    </location>
</feature>
<feature type="transmembrane region" description="Helical" evidence="1">
    <location>
        <begin position="144"/>
        <end position="162"/>
    </location>
</feature>
<dbReference type="EMBL" id="FMYF01000003">
    <property type="protein sequence ID" value="SDB82049.1"/>
    <property type="molecule type" value="Genomic_DNA"/>
</dbReference>
<dbReference type="AlphaFoldDB" id="A0A1G6GJF3"/>
<dbReference type="Proteomes" id="UP000199086">
    <property type="component" value="Unassembled WGS sequence"/>
</dbReference>